<evidence type="ECO:0000313" key="4">
    <source>
        <dbReference type="Proteomes" id="UP000184196"/>
    </source>
</evidence>
<feature type="domain" description="FIST C-domain" evidence="2">
    <location>
        <begin position="223"/>
        <end position="359"/>
    </location>
</feature>
<protein>
    <submittedName>
        <fullName evidence="3">Uncharacterized conserved protein, contains FIST_N domain</fullName>
    </submittedName>
</protein>
<sequence>MKVGVGYSLHPDSREAARKAARFAVARSGPPAITFLFTTEGYNQEEILETVMAETGTPKLVGASGAGIITAEGIKKQGVEVVTLAGEEITARTALVEMLSERADETGRELAERLLSGPALDEGTLFVFPDGLAGNIARMLRGIYDVLGPRFTYAGGGTGDNMRFFRTYQMTETGVASGAVAAALVAGCSFATGIGHGWEPFGPPLLITRTKGKVVFEIDEQPAFQVYSRRLGGITGKKFPDCAVRHPLGVPDLSGRFIIRDPFKLGANDSIEFVTEVPYRAVAYLMRYTSPESLIRAALEATVQARNSVKFPGFALIFNCVSHFLLMGEHADRELEAIRNTLGELPVAGFLTFGEVGSCSSGPPLFHNKTFLIAIGGTSSR</sequence>
<reference evidence="4" key="1">
    <citation type="submission" date="2016-11" db="EMBL/GenBank/DDBJ databases">
        <authorList>
            <person name="Varghese N."/>
            <person name="Submissions S."/>
        </authorList>
    </citation>
    <scope>NUCLEOTIDE SEQUENCE [LARGE SCALE GENOMIC DNA]</scope>
    <source>
        <strain evidence="4">DSM 11792</strain>
    </source>
</reference>
<organism evidence="3 4">
    <name type="scientific">Desulfofundulus australicus DSM 11792</name>
    <dbReference type="NCBI Taxonomy" id="1121425"/>
    <lineage>
        <taxon>Bacteria</taxon>
        <taxon>Bacillati</taxon>
        <taxon>Bacillota</taxon>
        <taxon>Clostridia</taxon>
        <taxon>Eubacteriales</taxon>
        <taxon>Peptococcaceae</taxon>
        <taxon>Desulfofundulus</taxon>
    </lineage>
</organism>
<dbReference type="InterPro" id="IPR013702">
    <property type="entry name" value="FIST_domain_N"/>
</dbReference>
<dbReference type="Pfam" id="PF10442">
    <property type="entry name" value="FIST_C"/>
    <property type="match status" value="1"/>
</dbReference>
<dbReference type="InterPro" id="IPR019494">
    <property type="entry name" value="FIST_C"/>
</dbReference>
<gene>
    <name evidence="3" type="ORF">SAMN02745218_02464</name>
</gene>
<dbReference type="RefSeq" id="WP_073166739.1">
    <property type="nucleotide sequence ID" value="NZ_FQUW01000035.1"/>
</dbReference>
<dbReference type="Pfam" id="PF08495">
    <property type="entry name" value="FIST"/>
    <property type="match status" value="1"/>
</dbReference>
<dbReference type="EMBL" id="FQUW01000035">
    <property type="protein sequence ID" value="SHF51433.1"/>
    <property type="molecule type" value="Genomic_DNA"/>
</dbReference>
<evidence type="ECO:0000259" key="2">
    <source>
        <dbReference type="SMART" id="SM01204"/>
    </source>
</evidence>
<dbReference type="Proteomes" id="UP000184196">
    <property type="component" value="Unassembled WGS sequence"/>
</dbReference>
<evidence type="ECO:0000259" key="1">
    <source>
        <dbReference type="SMART" id="SM00897"/>
    </source>
</evidence>
<accession>A0A1M5C9L0</accession>
<dbReference type="PANTHER" id="PTHR40252">
    <property type="entry name" value="BLR0328 PROTEIN"/>
    <property type="match status" value="1"/>
</dbReference>
<feature type="domain" description="FIST" evidence="1">
    <location>
        <begin position="30"/>
        <end position="222"/>
    </location>
</feature>
<name>A0A1M5C9L0_9FIRM</name>
<dbReference type="SMART" id="SM01204">
    <property type="entry name" value="FIST_C"/>
    <property type="match status" value="1"/>
</dbReference>
<dbReference type="PANTHER" id="PTHR40252:SF2">
    <property type="entry name" value="BLR0328 PROTEIN"/>
    <property type="match status" value="1"/>
</dbReference>
<dbReference type="SMART" id="SM00897">
    <property type="entry name" value="FIST"/>
    <property type="match status" value="1"/>
</dbReference>
<evidence type="ECO:0000313" key="3">
    <source>
        <dbReference type="EMBL" id="SHF51433.1"/>
    </source>
</evidence>
<keyword evidence="4" id="KW-1185">Reference proteome</keyword>
<dbReference type="OrthoDB" id="378730at2"/>
<proteinExistence type="predicted"/>
<dbReference type="AlphaFoldDB" id="A0A1M5C9L0"/>